<dbReference type="EMBL" id="LAZR01002124">
    <property type="protein sequence ID" value="KKN34155.1"/>
    <property type="molecule type" value="Genomic_DNA"/>
</dbReference>
<gene>
    <name evidence="1" type="ORF">LCGC14_0796490</name>
</gene>
<comment type="caution">
    <text evidence="1">The sequence shown here is derived from an EMBL/GenBank/DDBJ whole genome shotgun (WGS) entry which is preliminary data.</text>
</comment>
<dbReference type="AlphaFoldDB" id="A0A0F9PQU8"/>
<evidence type="ECO:0000313" key="1">
    <source>
        <dbReference type="EMBL" id="KKN34155.1"/>
    </source>
</evidence>
<sequence length="49" mass="5762">MDLLEKPDKMDEEKVNADLGRLFWGKNGGKFSLRRLKLGFIKKRLRGKK</sequence>
<accession>A0A0F9PQU8</accession>
<name>A0A0F9PQU8_9ZZZZ</name>
<protein>
    <submittedName>
        <fullName evidence="1">Uncharacterized protein</fullName>
    </submittedName>
</protein>
<proteinExistence type="predicted"/>
<reference evidence="1" key="1">
    <citation type="journal article" date="2015" name="Nature">
        <title>Complex archaea that bridge the gap between prokaryotes and eukaryotes.</title>
        <authorList>
            <person name="Spang A."/>
            <person name="Saw J.H."/>
            <person name="Jorgensen S.L."/>
            <person name="Zaremba-Niedzwiedzka K."/>
            <person name="Martijn J."/>
            <person name="Lind A.E."/>
            <person name="van Eijk R."/>
            <person name="Schleper C."/>
            <person name="Guy L."/>
            <person name="Ettema T.J."/>
        </authorList>
    </citation>
    <scope>NUCLEOTIDE SEQUENCE</scope>
</reference>
<organism evidence="1">
    <name type="scientific">marine sediment metagenome</name>
    <dbReference type="NCBI Taxonomy" id="412755"/>
    <lineage>
        <taxon>unclassified sequences</taxon>
        <taxon>metagenomes</taxon>
        <taxon>ecological metagenomes</taxon>
    </lineage>
</organism>